<dbReference type="Proteomes" id="UP000681967">
    <property type="component" value="Unassembled WGS sequence"/>
</dbReference>
<proteinExistence type="inferred from homology"/>
<evidence type="ECO:0000256" key="5">
    <source>
        <dbReference type="ARBA" id="ARBA00023125"/>
    </source>
</evidence>
<dbReference type="AlphaFoldDB" id="A0A8S2LFZ1"/>
<evidence type="ECO:0000256" key="2">
    <source>
        <dbReference type="ARBA" id="ARBA00022723"/>
    </source>
</evidence>
<keyword evidence="4" id="KW-0862">Zinc</keyword>
<dbReference type="Gene3D" id="2.40.50.140">
    <property type="entry name" value="Nucleic acid-binding proteins"/>
    <property type="match status" value="1"/>
</dbReference>
<dbReference type="GO" id="GO:0003677">
    <property type="term" value="F:DNA binding"/>
    <property type="evidence" value="ECO:0007669"/>
    <property type="project" value="UniProtKB-KW"/>
</dbReference>
<protein>
    <submittedName>
        <fullName evidence="6">Uncharacterized protein</fullName>
    </submittedName>
</protein>
<accession>A0A8S2LFZ1</accession>
<dbReference type="EMBL" id="CAJOBH010002305">
    <property type="protein sequence ID" value="CAF3899883.1"/>
    <property type="molecule type" value="Genomic_DNA"/>
</dbReference>
<keyword evidence="3" id="KW-0863">Zinc-finger</keyword>
<reference evidence="6" key="1">
    <citation type="submission" date="2021-02" db="EMBL/GenBank/DDBJ databases">
        <authorList>
            <person name="Nowell W R."/>
        </authorList>
    </citation>
    <scope>NUCLEOTIDE SEQUENCE</scope>
</reference>
<sequence>MGSDRCLLWDCSTWVVHTDANNKYLYGGKTDHSHPPNPEYVQIKQTREKIKKRAVKELTPIRKIYDEEMAVTTMNSVAVAIFPTVHEKCYHNRLNSRICRNHPDVWDLINFMKGEEKRVERIKLQWSSGAPKPKNIRTIALQSRINTLYDRYKNYRIAASDLLNTFGKGNITNLIRNVLHSICGANDQSMNLRLDEFTRAGLMNCLDKSTKIFMADEADVAFVDAGLFSSFPKHSAENNCRSLVMILYDRMLCPYVHRLENKTVIVEKSKLNLLGLSTGKSMGTIVSRLKSGGSWNPIIGRSCWWVLDEPLIMEKLIESVLDCSMTSVEQVAFACSLINNCTFKDYVDALSRVVARGNSMKQKSYGYRQDVSISSLIGKSVQHAHRLAAFRQTIEYGLDFCVEYADRFERFPSSGKIDHDFAERIEEIFQESFHKQTRVDKQLRQFFISDQVVVRAIDLVSGLVQQMKILLDGTNAPIWAASQARSLIVLSINDDRSFDTEKHEKKEKKKILVSHYVSTEKLQRIAMETVLYPSLCFTATQLHMNSLLHNAASSKIRCILEHLMKCDLLECVNKGVKTSRRFTNVCIQRLPICDHDEQMNTDYRSIFDEKLKEFKYSHSTFTLDEYFKKSMINIHVTGAVTDELIKFFSLPEYMMVELRPLYNLEETKNLKSTSAIQSHVNIQSNLVDNNVVLYNGNYQCNHHTTTDCSTLMTLHDDNDVSYIVTFDVVQNVDMHEDTAINHNIYANIMHNDRNDNLGNNTVVDNSICVDNTNVIYSQVIDDLMDNESNIKNKKRKHIGQQDPTKKSNIDADMTFSFPPAWRLRSKTRSNHHDEHSIMSITNTINRFVYKTKLGNELKPGAFVSIDSCNVESLDENKIVCKIPRMTIDHDRETETITWPNRIQSSSSEHNLNSNDTPNILSLISLINVDPSSGKNNIIRAKIISKSAVKAYDFSQHKLFYFEIMDDSATLHAKAFNRQCDRIFAHVCIGEMIELSKFYVVVANKKYNQLKSDYEIVVQEHTEFNVMRDIEPIPIQPTF</sequence>
<dbReference type="FunFam" id="2.40.50.140:FF:000041">
    <property type="entry name" value="Replication protein A subunit"/>
    <property type="match status" value="1"/>
</dbReference>
<keyword evidence="5" id="KW-0238">DNA-binding</keyword>
<evidence type="ECO:0000256" key="4">
    <source>
        <dbReference type="ARBA" id="ARBA00022833"/>
    </source>
</evidence>
<dbReference type="InterPro" id="IPR012340">
    <property type="entry name" value="NA-bd_OB-fold"/>
</dbReference>
<comment type="similarity">
    <text evidence="1">Belongs to the replication factor A protein 1 family.</text>
</comment>
<gene>
    <name evidence="6" type="ORF">BYL167_LOCUS8408</name>
</gene>
<dbReference type="SUPFAM" id="SSF50249">
    <property type="entry name" value="Nucleic acid-binding proteins"/>
    <property type="match status" value="1"/>
</dbReference>
<dbReference type="GO" id="GO:0008270">
    <property type="term" value="F:zinc ion binding"/>
    <property type="evidence" value="ECO:0007669"/>
    <property type="project" value="UniProtKB-KW"/>
</dbReference>
<keyword evidence="2" id="KW-0479">Metal-binding</keyword>
<evidence type="ECO:0000313" key="7">
    <source>
        <dbReference type="Proteomes" id="UP000681967"/>
    </source>
</evidence>
<comment type="caution">
    <text evidence="6">The sequence shown here is derived from an EMBL/GenBank/DDBJ whole genome shotgun (WGS) entry which is preliminary data.</text>
</comment>
<organism evidence="6 7">
    <name type="scientific">Rotaria magnacalcarata</name>
    <dbReference type="NCBI Taxonomy" id="392030"/>
    <lineage>
        <taxon>Eukaryota</taxon>
        <taxon>Metazoa</taxon>
        <taxon>Spiralia</taxon>
        <taxon>Gnathifera</taxon>
        <taxon>Rotifera</taxon>
        <taxon>Eurotatoria</taxon>
        <taxon>Bdelloidea</taxon>
        <taxon>Philodinida</taxon>
        <taxon>Philodinidae</taxon>
        <taxon>Rotaria</taxon>
    </lineage>
</organism>
<name>A0A8S2LFZ1_9BILA</name>
<evidence type="ECO:0000313" key="6">
    <source>
        <dbReference type="EMBL" id="CAF3899883.1"/>
    </source>
</evidence>
<evidence type="ECO:0000256" key="1">
    <source>
        <dbReference type="ARBA" id="ARBA00005690"/>
    </source>
</evidence>
<evidence type="ECO:0000256" key="3">
    <source>
        <dbReference type="ARBA" id="ARBA00022771"/>
    </source>
</evidence>